<evidence type="ECO:0000313" key="3">
    <source>
        <dbReference type="Proteomes" id="UP000694865"/>
    </source>
</evidence>
<proteinExistence type="predicted"/>
<feature type="region of interest" description="Disordered" evidence="1">
    <location>
        <begin position="496"/>
        <end position="525"/>
    </location>
</feature>
<reference evidence="4" key="1">
    <citation type="submission" date="2025-08" db="UniProtKB">
        <authorList>
            <consortium name="RefSeq"/>
        </authorList>
    </citation>
    <scope>IDENTIFICATION</scope>
    <source>
        <tissue evidence="4">Testes</tissue>
    </source>
</reference>
<dbReference type="PROSITE" id="PS50053">
    <property type="entry name" value="UBIQUITIN_2"/>
    <property type="match status" value="1"/>
</dbReference>
<name>A0ABM0LZV8_SACKO</name>
<feature type="region of interest" description="Disordered" evidence="1">
    <location>
        <begin position="135"/>
        <end position="167"/>
    </location>
</feature>
<dbReference type="SUPFAM" id="SSF54236">
    <property type="entry name" value="Ubiquitin-like"/>
    <property type="match status" value="1"/>
</dbReference>
<dbReference type="Gene3D" id="3.10.20.90">
    <property type="entry name" value="Phosphatidylinositol 3-kinase Catalytic Subunit, Chain A, domain 1"/>
    <property type="match status" value="1"/>
</dbReference>
<gene>
    <name evidence="4" type="primary">LOC102802880</name>
</gene>
<dbReference type="RefSeq" id="XP_006813299.1">
    <property type="nucleotide sequence ID" value="XM_006813236.1"/>
</dbReference>
<dbReference type="SUPFAM" id="SSF53300">
    <property type="entry name" value="vWA-like"/>
    <property type="match status" value="1"/>
</dbReference>
<dbReference type="CDD" id="cd17039">
    <property type="entry name" value="Ubl_ubiquitin_like"/>
    <property type="match status" value="1"/>
</dbReference>
<dbReference type="GeneID" id="102802880"/>
<feature type="compositionally biased region" description="Polar residues" evidence="1">
    <location>
        <begin position="92"/>
        <end position="106"/>
    </location>
</feature>
<dbReference type="InterPro" id="IPR000626">
    <property type="entry name" value="Ubiquitin-like_dom"/>
</dbReference>
<feature type="domain" description="Ubiquitin-like" evidence="2">
    <location>
        <begin position="761"/>
        <end position="815"/>
    </location>
</feature>
<feature type="compositionally biased region" description="Low complexity" evidence="1">
    <location>
        <begin position="82"/>
        <end position="91"/>
    </location>
</feature>
<evidence type="ECO:0000259" key="2">
    <source>
        <dbReference type="PROSITE" id="PS50053"/>
    </source>
</evidence>
<evidence type="ECO:0000313" key="4">
    <source>
        <dbReference type="RefSeq" id="XP_006813299.1"/>
    </source>
</evidence>
<sequence length="1284" mass="141075">MSRVSHAWIAMLRQNRLDNFINAFRSLGVENTDDLLDVFNDDLLSLGMTKIQRNRFNRMCSELRGDDKTTDSILPRGILSPTSNNSTSTNSQDIQSPHTFHQGQCQQLESGLSSSDVWSPPAIGQGLHRPIETGLSSHNVLTSPSIRQDNHQPMISPNVQSSQAIGQSLHRSIESNLSSHDVLTSPSIRQDHHQPMISSNVQSSQAIGQSLHRPIESGLSSHDVLSSSAIGQDHQPLKASLISPNVQSSSAIGQDIHQPIESGLSSHNVLTSSAIGQDHQPLKASFISPNVQSSSAIGQDLHRPIESGLSSHNILTSSANGQDHQPLKASLISPNVQSSQAIGQDLHQPIESGLSSHNVLTSSAIGQDHQPLKASLISPNVQSSQAIGQDLHRPIESGLSSHNVLTSSAIGQDHQPRKASLISPNVQSSPAIGQDLHRPIESGLSSHNVLTSPAIWQDHQPMKASFISPNVQFSPAIGQALHQSIKSSLSIHDVKSCPASGQDLHQPIASDSSSHDTKYSSAVEQDQSQSLESSLCLCDVKSPAIVEQGLHQPMESDLSLPDIQLPPSIEHCPMDQSDEQSGQTGFQLSDFSVNAHDQSHKKSPDHLTSDQSDCQFLYQTVACQLKPTHSNCEQYVIFYKTFDCLLKTVSRKIDGLDPDKHTVDYLICLLSKVDPLTEDCEVQIYTAEGIPITCDVFLNKWTLKKRKIESGSVLFVIFTKTGLRDMTLITEEKLDHEVGMAILYVHIMMGDTYKVHVDLANDTVLTLKRKIYSATGIETSCQRLRLDDCSWKNSDDDSLDKHGVVDGQTIMVALSSLTCDNYVSKSRQFDADINTYTEQTLTGLAVFYSVLNVVISHNHSKINNKNVLGFVRKLTAFPPLVASLDLQLHQRNMNFAQKVCLVEGLYFLFRRLLPKPGTDGKDGVLDKCVFEHSASCWAYILTNANASDGASEVYKTIDLACPISCARLMEPVRINGIEEICEKAVVVKKIQDGDKVCGIVVPPSVLANVNPASDIERLLLCHPYSTTLCYVWQKPKNCLYELKDIKQESLIKMEEQILSFDYLKLYPPLKLKNPMNVPSPCLTLNSNATMVVYTGMGKDVGHSLHLYDSVKQSTQIIQADELALSLRNYPFSAVSCTKEVGKGNFTREPTEAIVVLFDTSSSMNTSCFGETMKRIDSIKQLFHAFANRSMAYNFAHIIGLTEFSSAVTVVDKCNESFEHFKNKVDNLYAYGRTLMYDAIVEGISQLNVIGKKYPNCKKRLLCLSDGLDIGSSTTLLMAAKALQV</sequence>
<evidence type="ECO:0000256" key="1">
    <source>
        <dbReference type="SAM" id="MobiDB-lite"/>
    </source>
</evidence>
<feature type="region of interest" description="Disordered" evidence="1">
    <location>
        <begin position="65"/>
        <end position="106"/>
    </location>
</feature>
<dbReference type="CDD" id="cd00198">
    <property type="entry name" value="vWFA"/>
    <property type="match status" value="1"/>
</dbReference>
<dbReference type="Proteomes" id="UP000694865">
    <property type="component" value="Unplaced"/>
</dbReference>
<feature type="region of interest" description="Disordered" evidence="1">
    <location>
        <begin position="111"/>
        <end position="130"/>
    </location>
</feature>
<keyword evidence="3" id="KW-1185">Reference proteome</keyword>
<accession>A0ABM0LZV8</accession>
<dbReference type="InterPro" id="IPR029071">
    <property type="entry name" value="Ubiquitin-like_domsf"/>
</dbReference>
<dbReference type="Pfam" id="PF00240">
    <property type="entry name" value="ubiquitin"/>
    <property type="match status" value="1"/>
</dbReference>
<dbReference type="InterPro" id="IPR036465">
    <property type="entry name" value="vWFA_dom_sf"/>
</dbReference>
<dbReference type="Gene3D" id="3.40.50.410">
    <property type="entry name" value="von Willebrand factor, type A domain"/>
    <property type="match status" value="1"/>
</dbReference>
<protein>
    <submittedName>
        <fullName evidence="4">Uncharacterized protein LOC102802880</fullName>
    </submittedName>
</protein>
<organism evidence="3 4">
    <name type="scientific">Saccoglossus kowalevskii</name>
    <name type="common">Acorn worm</name>
    <dbReference type="NCBI Taxonomy" id="10224"/>
    <lineage>
        <taxon>Eukaryota</taxon>
        <taxon>Metazoa</taxon>
        <taxon>Hemichordata</taxon>
        <taxon>Enteropneusta</taxon>
        <taxon>Harrimaniidae</taxon>
        <taxon>Saccoglossus</taxon>
    </lineage>
</organism>